<evidence type="ECO:0000259" key="12">
    <source>
        <dbReference type="Pfam" id="PF00593"/>
    </source>
</evidence>
<dbReference type="InterPro" id="IPR036942">
    <property type="entry name" value="Beta-barrel_TonB_sf"/>
</dbReference>
<organism evidence="14 15">
    <name type="scientific">Salmonella enterica</name>
    <name type="common">Salmonella choleraesuis</name>
    <dbReference type="NCBI Taxonomy" id="28901"/>
    <lineage>
        <taxon>Bacteria</taxon>
        <taxon>Pseudomonadati</taxon>
        <taxon>Pseudomonadota</taxon>
        <taxon>Gammaproteobacteria</taxon>
        <taxon>Enterobacterales</taxon>
        <taxon>Enterobacteriaceae</taxon>
        <taxon>Salmonella</taxon>
    </lineage>
</organism>
<reference evidence="14 15" key="1">
    <citation type="submission" date="2018-10" db="EMBL/GenBank/DDBJ databases">
        <authorList>
            <consortium name="PulseNet: The National Subtyping Network for Foodborne Disease Surveillance"/>
            <person name="Tarr C.L."/>
            <person name="Trees E."/>
            <person name="Katz L.S."/>
            <person name="Carleton-Romer H.A."/>
            <person name="Stroika S."/>
            <person name="Kucerova Z."/>
            <person name="Roache K.F."/>
            <person name="Sabol A.L."/>
            <person name="Besser J."/>
            <person name="Gerner-Smidt P."/>
        </authorList>
    </citation>
    <scope>NUCLEOTIDE SEQUENCE [LARGE SCALE GENOMIC DNA]</scope>
    <source>
        <strain evidence="14 15">PNUSAS052121</strain>
    </source>
</reference>
<dbReference type="AlphaFoldDB" id="A0A403T8D1"/>
<evidence type="ECO:0000256" key="7">
    <source>
        <dbReference type="ARBA" id="ARBA00023136"/>
    </source>
</evidence>
<evidence type="ECO:0000256" key="3">
    <source>
        <dbReference type="ARBA" id="ARBA00022448"/>
    </source>
</evidence>
<comment type="subcellular location">
    <subcellularLocation>
        <location evidence="1 10">Cell outer membrane</location>
        <topology evidence="1 10">Multi-pass membrane protein</topology>
    </subcellularLocation>
</comment>
<keyword evidence="5 10" id="KW-0812">Transmembrane</keyword>
<evidence type="ECO:0000313" key="15">
    <source>
        <dbReference type="Proteomes" id="UP000839526"/>
    </source>
</evidence>
<dbReference type="GO" id="GO:0015891">
    <property type="term" value="P:siderophore transport"/>
    <property type="evidence" value="ECO:0007669"/>
    <property type="project" value="InterPro"/>
</dbReference>
<gene>
    <name evidence="14" type="ORF">D9O31_27355</name>
</gene>
<evidence type="ECO:0000256" key="4">
    <source>
        <dbReference type="ARBA" id="ARBA00022452"/>
    </source>
</evidence>
<dbReference type="Pfam" id="PF07715">
    <property type="entry name" value="Plug"/>
    <property type="match status" value="1"/>
</dbReference>
<dbReference type="GO" id="GO:0038023">
    <property type="term" value="F:signaling receptor activity"/>
    <property type="evidence" value="ECO:0007669"/>
    <property type="project" value="InterPro"/>
</dbReference>
<feature type="domain" description="TonB-dependent receptor plug" evidence="13">
    <location>
        <begin position="64"/>
        <end position="163"/>
    </location>
</feature>
<evidence type="ECO:0000256" key="8">
    <source>
        <dbReference type="ARBA" id="ARBA00023170"/>
    </source>
</evidence>
<dbReference type="PROSITE" id="PS52016">
    <property type="entry name" value="TONB_DEPENDENT_REC_3"/>
    <property type="match status" value="1"/>
</dbReference>
<keyword evidence="4 10" id="KW-1134">Transmembrane beta strand</keyword>
<keyword evidence="9 10" id="KW-0998">Cell outer membrane</keyword>
<dbReference type="EMBL" id="RWAH01000071">
    <property type="protein sequence ID" value="MMS80086.1"/>
    <property type="molecule type" value="Genomic_DNA"/>
</dbReference>
<keyword evidence="3 10" id="KW-0813">Transport</keyword>
<name>A0A403T8D1_SALER</name>
<dbReference type="GO" id="GO:0009279">
    <property type="term" value="C:cell outer membrane"/>
    <property type="evidence" value="ECO:0007669"/>
    <property type="project" value="UniProtKB-SubCell"/>
</dbReference>
<evidence type="ECO:0000256" key="10">
    <source>
        <dbReference type="PROSITE-ProRule" id="PRU01360"/>
    </source>
</evidence>
<evidence type="ECO:0000256" key="9">
    <source>
        <dbReference type="ARBA" id="ARBA00023237"/>
    </source>
</evidence>
<dbReference type="SUPFAM" id="SSF56935">
    <property type="entry name" value="Porins"/>
    <property type="match status" value="1"/>
</dbReference>
<dbReference type="Pfam" id="PF00593">
    <property type="entry name" value="TonB_dep_Rec_b-barrel"/>
    <property type="match status" value="1"/>
</dbReference>
<dbReference type="InterPro" id="IPR039426">
    <property type="entry name" value="TonB-dep_rcpt-like"/>
</dbReference>
<evidence type="ECO:0000256" key="6">
    <source>
        <dbReference type="ARBA" id="ARBA00023077"/>
    </source>
</evidence>
<dbReference type="Gene3D" id="2.170.130.10">
    <property type="entry name" value="TonB-dependent receptor, plug domain"/>
    <property type="match status" value="1"/>
</dbReference>
<comment type="caution">
    <text evidence="14">The sequence shown here is derived from an EMBL/GenBank/DDBJ whole genome shotgun (WGS) entry which is preliminary data.</text>
</comment>
<dbReference type="InterPro" id="IPR012910">
    <property type="entry name" value="Plug_dom"/>
</dbReference>
<evidence type="ECO:0000256" key="2">
    <source>
        <dbReference type="ARBA" id="ARBA00009810"/>
    </source>
</evidence>
<keyword evidence="7 10" id="KW-0472">Membrane</keyword>
<sequence>MRIIFIIYEISNIMMRFSPIYLILFTATSGYSLSVHAEETMLVTGSSEYMNNSMDNVAKFADPIKDTPRSIVVIPQKLIQDTNSTSLIDALKYVPGISFKSGDALARPGGDHPTLRGFDATDAVTLDGVRNTASQSRESFDIENVEVIKGPSAVYNGRGNAGGSINIVTKKPFIGNSFTKTSLGLGSDNYRRATIDTNQELSDNISARVNLMWHENDKPKRNLVDYSRWGVAPSLLISFNDATSLLLSYYHLYSNDMPDYSTPFNKKTGELLETPRGLFYGQKNRDYIRNRVDTPEIVFNHDFANGAAIKNTTLYSKTTQQFIATSPTFSKTKGESDLLFLQGKSGDFRTKTFSNLTDLSNQFTFGSMLHKISTGFEYTHEENKRRSILLTVDDPVTGKSWNIRSQNKSFTCAGQGLPTFTCTPIGIWNPHSPWIGHKSWEQEKAYPATHTTNNTVSGYLFDSVDVTDNIILSAGGRYDHYNTHIDIIGNPKSDINTKNGLFNYQLGIVWLPLEPISLYSSWSTSSNPANSDAIQGGISDKNKENFKPEKFTSFEVGVKWTPLQERLMLGVSWFDTKQKNGHFAVDPNESRPIGEQEVKGVEFNIEGNITDDWSVFGGYSLLDTKITQSTKPSEIGNKMPLAPEQSASLWTNYNLTNQLSLGAGAAYTGKTYTNTSNSASVPGYTTVNAMAKYHVNKQTKLQVNINNIFDKKYYDTLYPSFANFGPGRQIIANVEYEF</sequence>
<keyword evidence="6 11" id="KW-0798">TonB box</keyword>
<dbReference type="InterPro" id="IPR000531">
    <property type="entry name" value="Beta-barrel_TonB"/>
</dbReference>
<dbReference type="InterPro" id="IPR010105">
    <property type="entry name" value="TonB_sidphr_rcpt"/>
</dbReference>
<evidence type="ECO:0000313" key="14">
    <source>
        <dbReference type="EMBL" id="MMS80086.1"/>
    </source>
</evidence>
<dbReference type="Gene3D" id="2.40.170.20">
    <property type="entry name" value="TonB-dependent receptor, beta-barrel domain"/>
    <property type="match status" value="1"/>
</dbReference>
<evidence type="ECO:0000259" key="13">
    <source>
        <dbReference type="Pfam" id="PF07715"/>
    </source>
</evidence>
<evidence type="ECO:0000256" key="5">
    <source>
        <dbReference type="ARBA" id="ARBA00022692"/>
    </source>
</evidence>
<dbReference type="CDD" id="cd01347">
    <property type="entry name" value="ligand_gated_channel"/>
    <property type="match status" value="1"/>
</dbReference>
<dbReference type="PANTHER" id="PTHR32552:SF83">
    <property type="entry name" value="BLR3904 PROTEIN"/>
    <property type="match status" value="1"/>
</dbReference>
<feature type="domain" description="TonB-dependent receptor-like beta-barrel" evidence="12">
    <location>
        <begin position="240"/>
        <end position="708"/>
    </location>
</feature>
<dbReference type="Proteomes" id="UP000839526">
    <property type="component" value="Unassembled WGS sequence"/>
</dbReference>
<proteinExistence type="inferred from homology"/>
<dbReference type="NCBIfam" id="TIGR01783">
    <property type="entry name" value="TonB-siderophor"/>
    <property type="match status" value="1"/>
</dbReference>
<comment type="similarity">
    <text evidence="2 10 11">Belongs to the TonB-dependent receptor family.</text>
</comment>
<dbReference type="PANTHER" id="PTHR32552">
    <property type="entry name" value="FERRICHROME IRON RECEPTOR-RELATED"/>
    <property type="match status" value="1"/>
</dbReference>
<dbReference type="InterPro" id="IPR037066">
    <property type="entry name" value="Plug_dom_sf"/>
</dbReference>
<dbReference type="GO" id="GO:0015344">
    <property type="term" value="F:siderophore uptake transmembrane transporter activity"/>
    <property type="evidence" value="ECO:0007669"/>
    <property type="project" value="TreeGrafter"/>
</dbReference>
<accession>A0A403T8D1</accession>
<keyword evidence="8 14" id="KW-0675">Receptor</keyword>
<protein>
    <submittedName>
        <fullName evidence="14">TonB-dependent siderophore receptor</fullName>
    </submittedName>
</protein>
<evidence type="ECO:0000256" key="11">
    <source>
        <dbReference type="RuleBase" id="RU003357"/>
    </source>
</evidence>
<evidence type="ECO:0000256" key="1">
    <source>
        <dbReference type="ARBA" id="ARBA00004571"/>
    </source>
</evidence>